<dbReference type="SUPFAM" id="SSF54427">
    <property type="entry name" value="NTF2-like"/>
    <property type="match status" value="1"/>
</dbReference>
<dbReference type="InterPro" id="IPR014284">
    <property type="entry name" value="RNA_pol_sigma-70_dom"/>
</dbReference>
<evidence type="ECO:0000256" key="3">
    <source>
        <dbReference type="ARBA" id="ARBA00023015"/>
    </source>
</evidence>
<dbReference type="Pfam" id="PF04542">
    <property type="entry name" value="Sigma70_r2"/>
    <property type="match status" value="1"/>
</dbReference>
<evidence type="ECO:0000259" key="6">
    <source>
        <dbReference type="Pfam" id="PF04542"/>
    </source>
</evidence>
<keyword evidence="3" id="KW-0805">Transcription regulation</keyword>
<proteinExistence type="inferred from homology"/>
<evidence type="ECO:0000256" key="1">
    <source>
        <dbReference type="ARBA" id="ARBA00010641"/>
    </source>
</evidence>
<dbReference type="RefSeq" id="WP_251486072.1">
    <property type="nucleotide sequence ID" value="NZ_CAJSLV010000043.1"/>
</dbReference>
<dbReference type="InterPro" id="IPR014303">
    <property type="entry name" value="RNA_pol_sigma-70_ECF"/>
</dbReference>
<dbReference type="InterPro" id="IPR013324">
    <property type="entry name" value="RNA_pol_sigma_r3/r4-like"/>
</dbReference>
<keyword evidence="5" id="KW-0804">Transcription</keyword>
<evidence type="ECO:0000259" key="7">
    <source>
        <dbReference type="Pfam" id="PF08281"/>
    </source>
</evidence>
<dbReference type="AlphaFoldDB" id="A0A9W4DR70"/>
<keyword evidence="4" id="KW-0731">Sigma factor</keyword>
<name>A0A9W4DR70_9ACTN</name>
<dbReference type="GO" id="GO:0016987">
    <property type="term" value="F:sigma factor activity"/>
    <property type="evidence" value="ECO:0007669"/>
    <property type="project" value="UniProtKB-KW"/>
</dbReference>
<comment type="similarity">
    <text evidence="1">Belongs to the sigma-70 factor family. ECF subfamily.</text>
</comment>
<dbReference type="PANTHER" id="PTHR30173">
    <property type="entry name" value="SIGMA 19 FACTOR"/>
    <property type="match status" value="1"/>
</dbReference>
<dbReference type="Gene3D" id="1.10.1740.10">
    <property type="match status" value="1"/>
</dbReference>
<dbReference type="InterPro" id="IPR013249">
    <property type="entry name" value="RNA_pol_sigma70_r4_t2"/>
</dbReference>
<dbReference type="NCBIfam" id="TIGR02957">
    <property type="entry name" value="SigX4"/>
    <property type="match status" value="1"/>
</dbReference>
<comment type="subunit">
    <text evidence="2">Interacts transiently with the RNA polymerase catalytic core formed by RpoA, RpoB, RpoC and RpoZ (2 alpha, 1 beta, 1 beta' and 1 omega subunit) to form the RNA polymerase holoenzyme that can initiate transcription.</text>
</comment>
<dbReference type="InterPro" id="IPR032710">
    <property type="entry name" value="NTF2-like_dom_sf"/>
</dbReference>
<dbReference type="PANTHER" id="PTHR30173:SF36">
    <property type="entry name" value="ECF RNA POLYMERASE SIGMA FACTOR SIGJ"/>
    <property type="match status" value="1"/>
</dbReference>
<protein>
    <submittedName>
        <fullName evidence="8">ECF family RNA polymerase sigma factor</fullName>
    </submittedName>
</protein>
<reference evidence="8" key="1">
    <citation type="submission" date="2021-05" db="EMBL/GenBank/DDBJ databases">
        <authorList>
            <person name="Arsene-Ploetze F."/>
        </authorList>
    </citation>
    <scope>NUCLEOTIDE SEQUENCE</scope>
    <source>
        <strain evidence="8">DSM 42138</strain>
    </source>
</reference>
<dbReference type="Proteomes" id="UP001152519">
    <property type="component" value="Unassembled WGS sequence"/>
</dbReference>
<sequence length="298" mass="32753">MRAGDDPRSLDQAARDFVAARPRLFGIAYRVLGSTVEAEDVVQEAWLRWQGADRAGINEPAAFLATVTVRLAINVAQSARVRRESYTGPWLPEPVDTTADPYLGAERAEALDLAVLFLLEKLNPVERAAYVLREAFDYPYRRIAEVLETSEANARQLVTRARRRLAAERRKPVSRTAHRRMLEVFLAAAQTGDLSGLEDVLTSDVVSYSDGGGVRGASKIPVRGLPHVSQYLAAFAPRFWPGSDVRWVEANGRPAVLVSAGGEAKALLCADVSERGIERIMWVMNPVKLAPYLASLEA</sequence>
<evidence type="ECO:0000256" key="4">
    <source>
        <dbReference type="ARBA" id="ARBA00023082"/>
    </source>
</evidence>
<organism evidence="8 9">
    <name type="scientific">Actinacidiphila cocklensis</name>
    <dbReference type="NCBI Taxonomy" id="887465"/>
    <lineage>
        <taxon>Bacteria</taxon>
        <taxon>Bacillati</taxon>
        <taxon>Actinomycetota</taxon>
        <taxon>Actinomycetes</taxon>
        <taxon>Kitasatosporales</taxon>
        <taxon>Streptomycetaceae</taxon>
        <taxon>Actinacidiphila</taxon>
    </lineage>
</organism>
<dbReference type="Gene3D" id="1.10.10.10">
    <property type="entry name" value="Winged helix-like DNA-binding domain superfamily/Winged helix DNA-binding domain"/>
    <property type="match status" value="1"/>
</dbReference>
<evidence type="ECO:0000313" key="8">
    <source>
        <dbReference type="EMBL" id="CAG6392046.1"/>
    </source>
</evidence>
<dbReference type="InterPro" id="IPR036388">
    <property type="entry name" value="WH-like_DNA-bd_sf"/>
</dbReference>
<dbReference type="InterPro" id="IPR013325">
    <property type="entry name" value="RNA_pol_sigma_r2"/>
</dbReference>
<dbReference type="InterPro" id="IPR007627">
    <property type="entry name" value="RNA_pol_sigma70_r2"/>
</dbReference>
<dbReference type="GO" id="GO:0003677">
    <property type="term" value="F:DNA binding"/>
    <property type="evidence" value="ECO:0007669"/>
    <property type="project" value="InterPro"/>
</dbReference>
<gene>
    <name evidence="8" type="ORF">SCOCK_150018</name>
</gene>
<dbReference type="GO" id="GO:0006352">
    <property type="term" value="P:DNA-templated transcription initiation"/>
    <property type="evidence" value="ECO:0007669"/>
    <property type="project" value="InterPro"/>
</dbReference>
<dbReference type="NCBIfam" id="TIGR02937">
    <property type="entry name" value="sigma70-ECF"/>
    <property type="match status" value="1"/>
</dbReference>
<evidence type="ECO:0000256" key="2">
    <source>
        <dbReference type="ARBA" id="ARBA00011344"/>
    </source>
</evidence>
<keyword evidence="9" id="KW-1185">Reference proteome</keyword>
<evidence type="ECO:0000256" key="5">
    <source>
        <dbReference type="ARBA" id="ARBA00023163"/>
    </source>
</evidence>
<dbReference type="InterPro" id="IPR052704">
    <property type="entry name" value="ECF_Sigma-70_Domain"/>
</dbReference>
<comment type="caution">
    <text evidence="8">The sequence shown here is derived from an EMBL/GenBank/DDBJ whole genome shotgun (WGS) entry which is preliminary data.</text>
</comment>
<dbReference type="SUPFAM" id="SSF88659">
    <property type="entry name" value="Sigma3 and sigma4 domains of RNA polymerase sigma factors"/>
    <property type="match status" value="1"/>
</dbReference>
<accession>A0A9W4DR70</accession>
<evidence type="ECO:0000313" key="9">
    <source>
        <dbReference type="Proteomes" id="UP001152519"/>
    </source>
</evidence>
<dbReference type="SUPFAM" id="SSF88946">
    <property type="entry name" value="Sigma2 domain of RNA polymerase sigma factors"/>
    <property type="match status" value="1"/>
</dbReference>
<feature type="domain" description="RNA polymerase sigma factor 70 region 4 type 2" evidence="7">
    <location>
        <begin position="114"/>
        <end position="165"/>
    </location>
</feature>
<dbReference type="EMBL" id="CAJSLV010000043">
    <property type="protein sequence ID" value="CAG6392046.1"/>
    <property type="molecule type" value="Genomic_DNA"/>
</dbReference>
<feature type="domain" description="RNA polymerase sigma-70 region 2" evidence="6">
    <location>
        <begin position="21"/>
        <end position="76"/>
    </location>
</feature>
<dbReference type="Pfam" id="PF08281">
    <property type="entry name" value="Sigma70_r4_2"/>
    <property type="match status" value="1"/>
</dbReference>